<dbReference type="EMBL" id="FUXL01000018">
    <property type="protein sequence ID" value="SKA35048.1"/>
    <property type="molecule type" value="Genomic_DNA"/>
</dbReference>
<organism evidence="3 4">
    <name type="scientific">Consotaella salsifontis</name>
    <dbReference type="NCBI Taxonomy" id="1365950"/>
    <lineage>
        <taxon>Bacteria</taxon>
        <taxon>Pseudomonadati</taxon>
        <taxon>Pseudomonadota</taxon>
        <taxon>Alphaproteobacteria</taxon>
        <taxon>Hyphomicrobiales</taxon>
        <taxon>Aurantimonadaceae</taxon>
        <taxon>Consotaella</taxon>
    </lineage>
</organism>
<dbReference type="InterPro" id="IPR029016">
    <property type="entry name" value="GAF-like_dom_sf"/>
</dbReference>
<name>A0A1T4T4H7_9HYPH</name>
<dbReference type="Gene3D" id="1.10.10.60">
    <property type="entry name" value="Homeodomain-like"/>
    <property type="match status" value="1"/>
</dbReference>
<keyword evidence="4" id="KW-1185">Reference proteome</keyword>
<protein>
    <submittedName>
        <fullName evidence="3">Regulatory protein, Fis family</fullName>
    </submittedName>
</protein>
<dbReference type="InterPro" id="IPR002197">
    <property type="entry name" value="HTH_Fis"/>
</dbReference>
<dbReference type="GO" id="GO:0043565">
    <property type="term" value="F:sequence-specific DNA binding"/>
    <property type="evidence" value="ECO:0007669"/>
    <property type="project" value="InterPro"/>
</dbReference>
<dbReference type="Pfam" id="PF01590">
    <property type="entry name" value="GAF"/>
    <property type="match status" value="1"/>
</dbReference>
<dbReference type="Gene3D" id="3.30.450.40">
    <property type="match status" value="1"/>
</dbReference>
<dbReference type="InterPro" id="IPR003018">
    <property type="entry name" value="GAF"/>
</dbReference>
<reference evidence="3 4" key="1">
    <citation type="submission" date="2017-02" db="EMBL/GenBank/DDBJ databases">
        <authorList>
            <person name="Peterson S.W."/>
        </authorList>
    </citation>
    <scope>NUCLEOTIDE SEQUENCE [LARGE SCALE GENOMIC DNA]</scope>
    <source>
        <strain evidence="3 4">USBA 369</strain>
    </source>
</reference>
<dbReference type="Proteomes" id="UP000190135">
    <property type="component" value="Unassembled WGS sequence"/>
</dbReference>
<proteinExistence type="predicted"/>
<gene>
    <name evidence="3" type="ORF">SAMN05428963_11846</name>
</gene>
<dbReference type="SUPFAM" id="SSF46689">
    <property type="entry name" value="Homeodomain-like"/>
    <property type="match status" value="1"/>
</dbReference>
<accession>A0A1T4T4H7</accession>
<dbReference type="AlphaFoldDB" id="A0A1T4T4H7"/>
<dbReference type="InterPro" id="IPR009057">
    <property type="entry name" value="Homeodomain-like_sf"/>
</dbReference>
<dbReference type="SUPFAM" id="SSF55781">
    <property type="entry name" value="GAF domain-like"/>
    <property type="match status" value="1"/>
</dbReference>
<sequence>MQSVHTDHSSAIEAAIAANEAARSPLVASWSRSARLHGLDPQCRTPPKRLSAKEFREVRSRMEPLVRIASPNLDRLFQAVGGIGCCVLLADSNGIPVDRRGAAGDDSTFENWGLWTGAVWSEAEEGTNGIGTCLIEHRPVTIHRDQHFMARNVVLGCMAAPLHDHTGSLAGVIDVSSCRDDLSQGVASLISLTVTETARRIEAEIFREAFPKARITLVSSDERNAGALIAIDADDLVVGATHSARRALGLKGDLSANPVPASDLLGSVASETLGDAERAVLARALARAGGNVSAAARSIGISRATFHRKLGRQRSSDAA</sequence>
<dbReference type="Pfam" id="PF02954">
    <property type="entry name" value="HTH_8"/>
    <property type="match status" value="1"/>
</dbReference>
<feature type="domain" description="GAF" evidence="1">
    <location>
        <begin position="66"/>
        <end position="183"/>
    </location>
</feature>
<dbReference type="RefSeq" id="WP_078710044.1">
    <property type="nucleotide sequence ID" value="NZ_FUXL01000018.1"/>
</dbReference>
<dbReference type="STRING" id="1365950.SAMN05428963_11846"/>
<dbReference type="OrthoDB" id="9805953at2"/>
<evidence type="ECO:0000259" key="1">
    <source>
        <dbReference type="Pfam" id="PF01590"/>
    </source>
</evidence>
<dbReference type="PRINTS" id="PR01590">
    <property type="entry name" value="HTHFIS"/>
</dbReference>
<evidence type="ECO:0000259" key="2">
    <source>
        <dbReference type="Pfam" id="PF02954"/>
    </source>
</evidence>
<feature type="domain" description="DNA binding HTH" evidence="2">
    <location>
        <begin position="273"/>
        <end position="311"/>
    </location>
</feature>
<evidence type="ECO:0000313" key="4">
    <source>
        <dbReference type="Proteomes" id="UP000190135"/>
    </source>
</evidence>
<evidence type="ECO:0000313" key="3">
    <source>
        <dbReference type="EMBL" id="SKA35048.1"/>
    </source>
</evidence>